<comment type="caution">
    <text evidence="1">The sequence shown here is derived from an EMBL/GenBank/DDBJ whole genome shotgun (WGS) entry which is preliminary data.</text>
</comment>
<accession>A0A7W8G011</accession>
<sequence>MLRSLHSVDVAARFGRAWRFLRSCARLAVGVPDYETYVAHLRRVHPDLPVPSYAEFFDERQRARFGGTGSRCC</sequence>
<proteinExistence type="predicted"/>
<dbReference type="AlphaFoldDB" id="A0A7W8G011"/>
<dbReference type="RefSeq" id="WP_183959736.1">
    <property type="nucleotide sequence ID" value="NZ_JACHHP010000001.1"/>
</dbReference>
<evidence type="ECO:0000313" key="1">
    <source>
        <dbReference type="EMBL" id="MBB5207218.1"/>
    </source>
</evidence>
<keyword evidence="2" id="KW-1185">Reference proteome</keyword>
<dbReference type="PANTHER" id="PTHR38453:SF1">
    <property type="entry name" value="CYTOPLASMIC PROTEIN"/>
    <property type="match status" value="1"/>
</dbReference>
<dbReference type="Pfam" id="PF04328">
    <property type="entry name" value="Sel_put"/>
    <property type="match status" value="1"/>
</dbReference>
<gene>
    <name evidence="1" type="ORF">HNQ52_000734</name>
</gene>
<dbReference type="EMBL" id="JACHHP010000001">
    <property type="protein sequence ID" value="MBB5207218.1"/>
    <property type="molecule type" value="Genomic_DNA"/>
</dbReference>
<evidence type="ECO:0000313" key="2">
    <source>
        <dbReference type="Proteomes" id="UP000521199"/>
    </source>
</evidence>
<name>A0A7W8G011_9GAMM</name>
<reference evidence="1 2" key="1">
    <citation type="submission" date="2020-08" db="EMBL/GenBank/DDBJ databases">
        <title>Genomic Encyclopedia of Type Strains, Phase IV (KMG-IV): sequencing the most valuable type-strain genomes for metagenomic binning, comparative biology and taxonomic classification.</title>
        <authorList>
            <person name="Goeker M."/>
        </authorList>
    </citation>
    <scope>NUCLEOTIDE SEQUENCE [LARGE SCALE GENOMIC DNA]</scope>
    <source>
        <strain evidence="1 2">DSM 24163</strain>
    </source>
</reference>
<dbReference type="PANTHER" id="PTHR38453">
    <property type="entry name" value="CYTOPLASMIC PROTEIN-RELATED"/>
    <property type="match status" value="1"/>
</dbReference>
<dbReference type="InterPro" id="IPR007423">
    <property type="entry name" value="Sel_put"/>
</dbReference>
<dbReference type="Proteomes" id="UP000521199">
    <property type="component" value="Unassembled WGS sequence"/>
</dbReference>
<organism evidence="1 2">
    <name type="scientific">Chiayiivirga flava</name>
    <dbReference type="NCBI Taxonomy" id="659595"/>
    <lineage>
        <taxon>Bacteria</taxon>
        <taxon>Pseudomonadati</taxon>
        <taxon>Pseudomonadota</taxon>
        <taxon>Gammaproteobacteria</taxon>
        <taxon>Lysobacterales</taxon>
        <taxon>Lysobacteraceae</taxon>
        <taxon>Chiayiivirga</taxon>
    </lineage>
</organism>
<protein>
    <submittedName>
        <fullName evidence="1">Uncharacterized short protein YbdD (DUF466 family)</fullName>
    </submittedName>
</protein>